<protein>
    <submittedName>
        <fullName evidence="3">PR-1-like protein</fullName>
    </submittedName>
</protein>
<dbReference type="InterPro" id="IPR035940">
    <property type="entry name" value="CAP_sf"/>
</dbReference>
<dbReference type="VEuPathDB" id="FungiDB:BO71DRAFT_122753"/>
<organism evidence="3 4">
    <name type="scientific">Aspergillus ellipticus CBS 707.79</name>
    <dbReference type="NCBI Taxonomy" id="1448320"/>
    <lineage>
        <taxon>Eukaryota</taxon>
        <taxon>Fungi</taxon>
        <taxon>Dikarya</taxon>
        <taxon>Ascomycota</taxon>
        <taxon>Pezizomycotina</taxon>
        <taxon>Eurotiomycetes</taxon>
        <taxon>Eurotiomycetidae</taxon>
        <taxon>Eurotiales</taxon>
        <taxon>Aspergillaceae</taxon>
        <taxon>Aspergillus</taxon>
        <taxon>Aspergillus subgen. Circumdati</taxon>
    </lineage>
</organism>
<evidence type="ECO:0000313" key="3">
    <source>
        <dbReference type="EMBL" id="PYH88955.1"/>
    </source>
</evidence>
<sequence>MRYSLALGALCATGALAHKHAHMDKRAYVTDWTVVTITETITEYPSPTAYVDMAAKEVAAASSTSAAAAAAAAAESSSSVAAAAAAASSSSAAAAAASAAAESSSSVAAAAAAASSSSAEAAAASAAAESSSAAAAATTTEAAAVTTAAAAATEAAADSTSWSSAWTSYWTSAWTDAAANPTTLATSTSSTSTSASATATAANSYQSAVLYNHNIHRSNHSASDVEWSSDLETSAQALAAKCVYEHDTSIDGGGYGQNIGYGVEASEIGVMITNLMYNDEMGYYSDLYGEADPSMTYFDNWGHFSQIVWKSTTHVGCATVTCDSLGNVDASEALPFTVCNYSPAGNYEGEYGDNVLKPLGQAVYVAS</sequence>
<dbReference type="AlphaFoldDB" id="A0A319CUN8"/>
<dbReference type="PANTHER" id="PTHR10334">
    <property type="entry name" value="CYSTEINE-RICH SECRETORY PROTEIN-RELATED"/>
    <property type="match status" value="1"/>
</dbReference>
<proteinExistence type="predicted"/>
<dbReference type="Gene3D" id="3.40.33.10">
    <property type="entry name" value="CAP"/>
    <property type="match status" value="1"/>
</dbReference>
<name>A0A319CUN8_9EURO</name>
<dbReference type="SUPFAM" id="SSF55797">
    <property type="entry name" value="PR-1-like"/>
    <property type="match status" value="1"/>
</dbReference>
<feature type="signal peptide" evidence="1">
    <location>
        <begin position="1"/>
        <end position="17"/>
    </location>
</feature>
<feature type="chain" id="PRO_5016359602" evidence="1">
    <location>
        <begin position="18"/>
        <end position="367"/>
    </location>
</feature>
<dbReference type="Proteomes" id="UP000247810">
    <property type="component" value="Unassembled WGS sequence"/>
</dbReference>
<keyword evidence="1" id="KW-0732">Signal</keyword>
<feature type="domain" description="SCP" evidence="2">
    <location>
        <begin position="204"/>
        <end position="349"/>
    </location>
</feature>
<dbReference type="PROSITE" id="PS01009">
    <property type="entry name" value="CRISP_1"/>
    <property type="match status" value="1"/>
</dbReference>
<dbReference type="InterPro" id="IPR018244">
    <property type="entry name" value="Allrgn_V5/Tpx1_CS"/>
</dbReference>
<dbReference type="Pfam" id="PF00188">
    <property type="entry name" value="CAP"/>
    <property type="match status" value="1"/>
</dbReference>
<dbReference type="FunFam" id="3.40.33.10:FF:000018">
    <property type="entry name" value="SCP-like extracellular protein, putative"/>
    <property type="match status" value="1"/>
</dbReference>
<evidence type="ECO:0000313" key="4">
    <source>
        <dbReference type="Proteomes" id="UP000247810"/>
    </source>
</evidence>
<dbReference type="InterPro" id="IPR014044">
    <property type="entry name" value="CAP_dom"/>
</dbReference>
<reference evidence="3 4" key="1">
    <citation type="submission" date="2018-02" db="EMBL/GenBank/DDBJ databases">
        <title>The genomes of Aspergillus section Nigri reveals drivers in fungal speciation.</title>
        <authorList>
            <consortium name="DOE Joint Genome Institute"/>
            <person name="Vesth T.C."/>
            <person name="Nybo J."/>
            <person name="Theobald S."/>
            <person name="Brandl J."/>
            <person name="Frisvad J.C."/>
            <person name="Nielsen K.F."/>
            <person name="Lyhne E.K."/>
            <person name="Kogle M.E."/>
            <person name="Kuo A."/>
            <person name="Riley R."/>
            <person name="Clum A."/>
            <person name="Nolan M."/>
            <person name="Lipzen A."/>
            <person name="Salamov A."/>
            <person name="Henrissat B."/>
            <person name="Wiebenga A."/>
            <person name="De vries R.P."/>
            <person name="Grigoriev I.V."/>
            <person name="Mortensen U.H."/>
            <person name="Andersen M.R."/>
            <person name="Baker S.E."/>
        </authorList>
    </citation>
    <scope>NUCLEOTIDE SEQUENCE [LARGE SCALE GENOMIC DNA]</scope>
    <source>
        <strain evidence="3 4">CBS 707.79</strain>
    </source>
</reference>
<gene>
    <name evidence="3" type="ORF">BO71DRAFT_122753</name>
</gene>
<keyword evidence="4" id="KW-1185">Reference proteome</keyword>
<dbReference type="STRING" id="1448320.A0A319CUN8"/>
<dbReference type="EMBL" id="KZ826056">
    <property type="protein sequence ID" value="PYH88955.1"/>
    <property type="molecule type" value="Genomic_DNA"/>
</dbReference>
<dbReference type="SMART" id="SM00198">
    <property type="entry name" value="SCP"/>
    <property type="match status" value="1"/>
</dbReference>
<accession>A0A319CUN8</accession>
<dbReference type="InterPro" id="IPR001283">
    <property type="entry name" value="CRISP-related"/>
</dbReference>
<dbReference type="CDD" id="cd05380">
    <property type="entry name" value="CAP_euk"/>
    <property type="match status" value="1"/>
</dbReference>
<evidence type="ECO:0000256" key="1">
    <source>
        <dbReference type="SAM" id="SignalP"/>
    </source>
</evidence>
<evidence type="ECO:0000259" key="2">
    <source>
        <dbReference type="SMART" id="SM00198"/>
    </source>
</evidence>
<dbReference type="GO" id="GO:0005576">
    <property type="term" value="C:extracellular region"/>
    <property type="evidence" value="ECO:0007669"/>
    <property type="project" value="InterPro"/>
</dbReference>
<dbReference type="PRINTS" id="PR00837">
    <property type="entry name" value="V5TPXLIKE"/>
</dbReference>
<dbReference type="OrthoDB" id="337038at2759"/>